<dbReference type="InterPro" id="IPR013785">
    <property type="entry name" value="Aldolase_TIM"/>
</dbReference>
<feature type="domain" description="Glycosyl hydrolase family 36 N-terminal" evidence="7">
    <location>
        <begin position="3"/>
        <end position="88"/>
    </location>
</feature>
<dbReference type="Pfam" id="PF02065">
    <property type="entry name" value="Melibiase"/>
    <property type="match status" value="2"/>
</dbReference>
<name>A0A9Q0BYJ1_9POAL</name>
<evidence type="ECO:0000256" key="2">
    <source>
        <dbReference type="ARBA" id="ARBA00012755"/>
    </source>
</evidence>
<evidence type="ECO:0000313" key="8">
    <source>
        <dbReference type="EMBL" id="KAJ1683190.1"/>
    </source>
</evidence>
<feature type="region of interest" description="Disordered" evidence="5">
    <location>
        <begin position="1"/>
        <end position="30"/>
    </location>
</feature>
<dbReference type="Pfam" id="PF16874">
    <property type="entry name" value="Glyco_hydro_36C"/>
    <property type="match status" value="1"/>
</dbReference>
<dbReference type="InterPro" id="IPR038417">
    <property type="entry name" value="Alpga-gal_N_sf"/>
</dbReference>
<sequence>MGARERTPQRSSIGVGLHRREGRRGKSGADSSYLLHAGSPRFGFEGGELWALHTAWSGNHVHQFERLSSGEQVLAGGELLLPGEVRLAEGEAYRGPWIYGAYGVGLDDVARRFHRMLRGRAQHPSSPRPVTLNVWEAVYFDHDLGVLTELADLAAEIGVERFVLDDGWFGQSAQRPLGARRLGRLFGLWFEPEMANPDSDIARAHPEWILQAGGRAGVESRHQLVLDLSDPDCYAHIRDAMCAILDAYDIGYVKWDHNRDLVAAGAGLDRRPGVHAQTLAFYRLLDELKERYPQLEIESCASGGGRVDLGVLERTDRIWVSDNIDPLDRQQMNRWTTQLVPPELMGCHVASGASHTTGRVHDLGFRASAAVFGHLGIEWDLRAATDDERALLAEWVSFYKGNRGMLHSGDLVRVDHPDPAVHVHGVVAADGSEALHSYTALARSELVTPGRLRLPGLDAQRRYRVTPVLIGGVPPGTLAPDWWTDGVVLPGSVLGGAGLAAPLLRPEQSILYRAEALAG</sequence>
<dbReference type="InterPro" id="IPR031704">
    <property type="entry name" value="Glyco_hydro_36_N"/>
</dbReference>
<protein>
    <recommendedName>
        <fullName evidence="2">alpha-galactosidase</fullName>
        <ecNumber evidence="2">3.2.1.22</ecNumber>
    </recommendedName>
</protein>
<keyword evidence="9" id="KW-1185">Reference proteome</keyword>
<comment type="caution">
    <text evidence="8">The sequence shown here is derived from an EMBL/GenBank/DDBJ whole genome shotgun (WGS) entry which is preliminary data.</text>
</comment>
<dbReference type="CDD" id="cd14791">
    <property type="entry name" value="GH36"/>
    <property type="match status" value="1"/>
</dbReference>
<dbReference type="Gene3D" id="2.60.40.1180">
    <property type="entry name" value="Golgi alpha-mannosidase II"/>
    <property type="match status" value="1"/>
</dbReference>
<dbReference type="GO" id="GO:0016052">
    <property type="term" value="P:carbohydrate catabolic process"/>
    <property type="evidence" value="ECO:0007669"/>
    <property type="project" value="InterPro"/>
</dbReference>
<proteinExistence type="predicted"/>
<dbReference type="Gene3D" id="3.20.20.70">
    <property type="entry name" value="Aldolase class I"/>
    <property type="match status" value="1"/>
</dbReference>
<dbReference type="Gene3D" id="2.70.98.60">
    <property type="entry name" value="alpha-galactosidase from lactobacil brevis"/>
    <property type="match status" value="1"/>
</dbReference>
<organism evidence="8 9">
    <name type="scientific">Rhynchospora breviuscula</name>
    <dbReference type="NCBI Taxonomy" id="2022672"/>
    <lineage>
        <taxon>Eukaryota</taxon>
        <taxon>Viridiplantae</taxon>
        <taxon>Streptophyta</taxon>
        <taxon>Embryophyta</taxon>
        <taxon>Tracheophyta</taxon>
        <taxon>Spermatophyta</taxon>
        <taxon>Magnoliopsida</taxon>
        <taxon>Liliopsida</taxon>
        <taxon>Poales</taxon>
        <taxon>Cyperaceae</taxon>
        <taxon>Cyperoideae</taxon>
        <taxon>Rhynchosporeae</taxon>
        <taxon>Rhynchospora</taxon>
    </lineage>
</organism>
<dbReference type="Pfam" id="PF16875">
    <property type="entry name" value="Glyco_hydro_36N"/>
    <property type="match status" value="1"/>
</dbReference>
<dbReference type="InterPro" id="IPR017853">
    <property type="entry name" value="GH"/>
</dbReference>
<evidence type="ECO:0000256" key="4">
    <source>
        <dbReference type="ARBA" id="ARBA00023295"/>
    </source>
</evidence>
<comment type="catalytic activity">
    <reaction evidence="1">
        <text>Hydrolysis of terminal, non-reducing alpha-D-galactose residues in alpha-D-galactosides, including galactose oligosaccharides, galactomannans and galactolipids.</text>
        <dbReference type="EC" id="3.2.1.22"/>
    </reaction>
</comment>
<keyword evidence="4" id="KW-0326">Glycosidase</keyword>
<dbReference type="SUPFAM" id="SSF51445">
    <property type="entry name" value="(Trans)glycosidases"/>
    <property type="match status" value="1"/>
</dbReference>
<feature type="domain" description="Glycosyl hydrolase family 36 C-terminal" evidence="6">
    <location>
        <begin position="425"/>
        <end position="512"/>
    </location>
</feature>
<evidence type="ECO:0000256" key="5">
    <source>
        <dbReference type="SAM" id="MobiDB-lite"/>
    </source>
</evidence>
<dbReference type="AlphaFoldDB" id="A0A9Q0BYJ1"/>
<evidence type="ECO:0000259" key="6">
    <source>
        <dbReference type="Pfam" id="PF16874"/>
    </source>
</evidence>
<reference evidence="8" key="1">
    <citation type="journal article" date="2022" name="Cell">
        <title>Repeat-based holocentromeres influence genome architecture and karyotype evolution.</title>
        <authorList>
            <person name="Hofstatter P.G."/>
            <person name="Thangavel G."/>
            <person name="Lux T."/>
            <person name="Neumann P."/>
            <person name="Vondrak T."/>
            <person name="Novak P."/>
            <person name="Zhang M."/>
            <person name="Costa L."/>
            <person name="Castellani M."/>
            <person name="Scott A."/>
            <person name="Toegelov H."/>
            <person name="Fuchs J."/>
            <person name="Mata-Sucre Y."/>
            <person name="Dias Y."/>
            <person name="Vanzela A.L.L."/>
            <person name="Huettel B."/>
            <person name="Almeida C.C.S."/>
            <person name="Simkova H."/>
            <person name="Souza G."/>
            <person name="Pedrosa-Harand A."/>
            <person name="Macas J."/>
            <person name="Mayer K.F.X."/>
            <person name="Houben A."/>
            <person name="Marques A."/>
        </authorList>
    </citation>
    <scope>NUCLEOTIDE SEQUENCE</scope>
    <source>
        <strain evidence="8">RhyBre1mFocal</strain>
    </source>
</reference>
<dbReference type="OrthoDB" id="5795902at2759"/>
<evidence type="ECO:0000256" key="3">
    <source>
        <dbReference type="ARBA" id="ARBA00022801"/>
    </source>
</evidence>
<keyword evidence="3" id="KW-0378">Hydrolase</keyword>
<evidence type="ECO:0000259" key="7">
    <source>
        <dbReference type="Pfam" id="PF16875"/>
    </source>
</evidence>
<evidence type="ECO:0000313" key="9">
    <source>
        <dbReference type="Proteomes" id="UP001151287"/>
    </source>
</evidence>
<dbReference type="GO" id="GO:0004557">
    <property type="term" value="F:alpha-galactosidase activity"/>
    <property type="evidence" value="ECO:0007669"/>
    <property type="project" value="UniProtKB-EC"/>
</dbReference>
<accession>A0A9Q0BYJ1</accession>
<dbReference type="InterPro" id="IPR002252">
    <property type="entry name" value="Glyco_hydro_36"/>
</dbReference>
<dbReference type="EC" id="3.2.1.22" evidence="2"/>
<evidence type="ECO:0000256" key="1">
    <source>
        <dbReference type="ARBA" id="ARBA00001255"/>
    </source>
</evidence>
<dbReference type="PRINTS" id="PR00743">
    <property type="entry name" value="GLHYDRLASE36"/>
</dbReference>
<gene>
    <name evidence="8" type="ORF">LUZ63_021589</name>
</gene>
<dbReference type="InterPro" id="IPR013780">
    <property type="entry name" value="Glyco_hydro_b"/>
</dbReference>
<dbReference type="EMBL" id="JAMQYH010000343">
    <property type="protein sequence ID" value="KAJ1683190.1"/>
    <property type="molecule type" value="Genomic_DNA"/>
</dbReference>
<dbReference type="InterPro" id="IPR031705">
    <property type="entry name" value="Glyco_hydro_36_C"/>
</dbReference>
<dbReference type="Proteomes" id="UP001151287">
    <property type="component" value="Unassembled WGS sequence"/>
</dbReference>